<keyword evidence="1 5" id="KW-0489">Methyltransferase</keyword>
<evidence type="ECO:0000256" key="1">
    <source>
        <dbReference type="ARBA" id="ARBA00022603"/>
    </source>
</evidence>
<sequence>MIHSLKRKLRAMDNAGAHPRRVSALKWAWHQGKNLSDRKAIKELDRTLEMLAARKPRGVLEIATAKGGSLFLFRRVVSDDALIIGLDMPYGRNGGGYPRWKEAAYRRFANPGQRLEPLRGNSHDAAPLAQVGKSLGGREIDFLMIDGDHSHEGVRMDFERYAPLASPEGLIALHDSLPTPYDPSISVDVFWREITATHRCEEIKGGRPGARRRLDRPRSRSRPPGDRLKRPRCHPRIQPRRTATADAAPSIASGGSVRCVGF</sequence>
<name>A0A2Y9B5B7_9RHOB</name>
<evidence type="ECO:0000256" key="3">
    <source>
        <dbReference type="SAM" id="MobiDB-lite"/>
    </source>
</evidence>
<organism evidence="5 7">
    <name type="scientific">Jannaschia seohaensis</name>
    <dbReference type="NCBI Taxonomy" id="475081"/>
    <lineage>
        <taxon>Bacteria</taxon>
        <taxon>Pseudomonadati</taxon>
        <taxon>Pseudomonadota</taxon>
        <taxon>Alphaproteobacteria</taxon>
        <taxon>Rhodobacterales</taxon>
        <taxon>Roseobacteraceae</taxon>
        <taxon>Jannaschia</taxon>
    </lineage>
</organism>
<feature type="compositionally biased region" description="Basic residues" evidence="3">
    <location>
        <begin position="229"/>
        <end position="239"/>
    </location>
</feature>
<accession>A0A2Y9B5B7</accession>
<dbReference type="Gene3D" id="3.40.50.150">
    <property type="entry name" value="Vaccinia Virus protein VP39"/>
    <property type="match status" value="1"/>
</dbReference>
<dbReference type="EMBL" id="UETC01000015">
    <property type="protein sequence ID" value="SSA50708.1"/>
    <property type="molecule type" value="Genomic_DNA"/>
</dbReference>
<proteinExistence type="predicted"/>
<protein>
    <submittedName>
        <fullName evidence="5">Methyltransferase domain-containing protein</fullName>
    </submittedName>
    <submittedName>
        <fullName evidence="4">Methyltransferase family protein</fullName>
    </submittedName>
</protein>
<dbReference type="Proteomes" id="UP000245839">
    <property type="component" value="Unassembled WGS sequence"/>
</dbReference>
<dbReference type="GO" id="GO:0032259">
    <property type="term" value="P:methylation"/>
    <property type="evidence" value="ECO:0007669"/>
    <property type="project" value="UniProtKB-KW"/>
</dbReference>
<dbReference type="PANTHER" id="PTHR40048:SF1">
    <property type="entry name" value="RHAMNOSYL O-METHYLTRANSFERASE"/>
    <property type="match status" value="1"/>
</dbReference>
<dbReference type="InterPro" id="IPR029063">
    <property type="entry name" value="SAM-dependent_MTases_sf"/>
</dbReference>
<dbReference type="Pfam" id="PF13578">
    <property type="entry name" value="Methyltransf_24"/>
    <property type="match status" value="1"/>
</dbReference>
<evidence type="ECO:0000256" key="2">
    <source>
        <dbReference type="ARBA" id="ARBA00022679"/>
    </source>
</evidence>
<dbReference type="EMBL" id="QGDJ01000015">
    <property type="protein sequence ID" value="PWJ12900.1"/>
    <property type="molecule type" value="Genomic_DNA"/>
</dbReference>
<reference evidence="4 6" key="3">
    <citation type="submission" date="2018-03" db="EMBL/GenBank/DDBJ databases">
        <title>Genomic Encyclopedia of Archaeal and Bacterial Type Strains, Phase II (KMG-II): from individual species to whole genera.</title>
        <authorList>
            <person name="Goeker M."/>
        </authorList>
    </citation>
    <scope>NUCLEOTIDE SEQUENCE [LARGE SCALE GENOMIC DNA]</scope>
    <source>
        <strain evidence="4 6">DSM 25227</strain>
    </source>
</reference>
<dbReference type="AlphaFoldDB" id="A0A2Y9B5B7"/>
<feature type="compositionally biased region" description="Basic residues" evidence="3">
    <location>
        <begin position="209"/>
        <end position="221"/>
    </location>
</feature>
<reference evidence="5" key="1">
    <citation type="submission" date="2016-10" db="EMBL/GenBank/DDBJ databases">
        <authorList>
            <person name="Cai Z."/>
        </authorList>
    </citation>
    <scope>NUCLEOTIDE SEQUENCE [LARGE SCALE GENOMIC DNA]</scope>
    <source>
        <strain evidence="5">DSM 25227</strain>
    </source>
</reference>
<evidence type="ECO:0000313" key="5">
    <source>
        <dbReference type="EMBL" id="SSA50708.1"/>
    </source>
</evidence>
<gene>
    <name evidence="4" type="ORF">BCF38_11536</name>
    <name evidence="5" type="ORF">SAMN05421539_11536</name>
</gene>
<dbReference type="OrthoDB" id="5471127at2"/>
<evidence type="ECO:0000313" key="4">
    <source>
        <dbReference type="EMBL" id="PWJ12900.1"/>
    </source>
</evidence>
<keyword evidence="2 5" id="KW-0808">Transferase</keyword>
<reference evidence="7" key="2">
    <citation type="submission" date="2016-10" db="EMBL/GenBank/DDBJ databases">
        <authorList>
            <person name="Varghese N."/>
            <person name="Submissions S."/>
        </authorList>
    </citation>
    <scope>NUCLEOTIDE SEQUENCE [LARGE SCALE GENOMIC DNA]</scope>
    <source>
        <strain evidence="7">DSM 25227</strain>
    </source>
</reference>
<evidence type="ECO:0000313" key="7">
    <source>
        <dbReference type="Proteomes" id="UP000251571"/>
    </source>
</evidence>
<evidence type="ECO:0000313" key="6">
    <source>
        <dbReference type="Proteomes" id="UP000245839"/>
    </source>
</evidence>
<feature type="region of interest" description="Disordered" evidence="3">
    <location>
        <begin position="204"/>
        <end position="255"/>
    </location>
</feature>
<keyword evidence="6" id="KW-1185">Reference proteome</keyword>
<dbReference type="GO" id="GO:0005886">
    <property type="term" value="C:plasma membrane"/>
    <property type="evidence" value="ECO:0007669"/>
    <property type="project" value="TreeGrafter"/>
</dbReference>
<dbReference type="Proteomes" id="UP000251571">
    <property type="component" value="Unassembled WGS sequence"/>
</dbReference>
<dbReference type="PANTHER" id="PTHR40048">
    <property type="entry name" value="RHAMNOSYL O-METHYLTRANSFERASE"/>
    <property type="match status" value="1"/>
</dbReference>
<dbReference type="SUPFAM" id="SSF53335">
    <property type="entry name" value="S-adenosyl-L-methionine-dependent methyltransferases"/>
    <property type="match status" value="1"/>
</dbReference>
<dbReference type="GO" id="GO:0008168">
    <property type="term" value="F:methyltransferase activity"/>
    <property type="evidence" value="ECO:0007669"/>
    <property type="project" value="UniProtKB-KW"/>
</dbReference>